<dbReference type="Pfam" id="PF13472">
    <property type="entry name" value="Lipase_GDSL_2"/>
    <property type="match status" value="1"/>
</dbReference>
<keyword evidence="2" id="KW-0378">Hydrolase</keyword>
<evidence type="ECO:0000313" key="3">
    <source>
        <dbReference type="Proteomes" id="UP001172102"/>
    </source>
</evidence>
<dbReference type="PANTHER" id="PTHR30383">
    <property type="entry name" value="THIOESTERASE 1/PROTEASE 1/LYSOPHOSPHOLIPASE L1"/>
    <property type="match status" value="1"/>
</dbReference>
<protein>
    <submittedName>
        <fullName evidence="2">SGNH hydrolase-type esterase domain-containing protein</fullName>
    </submittedName>
</protein>
<organism evidence="2 3">
    <name type="scientific">Lasiosphaeris hirsuta</name>
    <dbReference type="NCBI Taxonomy" id="260670"/>
    <lineage>
        <taxon>Eukaryota</taxon>
        <taxon>Fungi</taxon>
        <taxon>Dikarya</taxon>
        <taxon>Ascomycota</taxon>
        <taxon>Pezizomycotina</taxon>
        <taxon>Sordariomycetes</taxon>
        <taxon>Sordariomycetidae</taxon>
        <taxon>Sordariales</taxon>
        <taxon>Lasiosphaeriaceae</taxon>
        <taxon>Lasiosphaeris</taxon>
    </lineage>
</organism>
<evidence type="ECO:0000313" key="2">
    <source>
        <dbReference type="EMBL" id="KAK0726061.1"/>
    </source>
</evidence>
<dbReference type="SUPFAM" id="SSF52266">
    <property type="entry name" value="SGNH hydrolase"/>
    <property type="match status" value="1"/>
</dbReference>
<reference evidence="2" key="1">
    <citation type="submission" date="2023-06" db="EMBL/GenBank/DDBJ databases">
        <title>Genome-scale phylogeny and comparative genomics of the fungal order Sordariales.</title>
        <authorList>
            <consortium name="Lawrence Berkeley National Laboratory"/>
            <person name="Hensen N."/>
            <person name="Bonometti L."/>
            <person name="Westerberg I."/>
            <person name="Brannstrom I.O."/>
            <person name="Guillou S."/>
            <person name="Cros-Aarteil S."/>
            <person name="Calhoun S."/>
            <person name="Haridas S."/>
            <person name="Kuo A."/>
            <person name="Mondo S."/>
            <person name="Pangilinan J."/>
            <person name="Riley R."/>
            <person name="Labutti K."/>
            <person name="Andreopoulos B."/>
            <person name="Lipzen A."/>
            <person name="Chen C."/>
            <person name="Yanf M."/>
            <person name="Daum C."/>
            <person name="Ng V."/>
            <person name="Clum A."/>
            <person name="Steindorff A."/>
            <person name="Ohm R."/>
            <person name="Martin F."/>
            <person name="Silar P."/>
            <person name="Natvig D."/>
            <person name="Lalanne C."/>
            <person name="Gautier V."/>
            <person name="Ament-Velasquez S.L."/>
            <person name="Kruys A."/>
            <person name="Hutchinson M.I."/>
            <person name="Powell A.J."/>
            <person name="Barry K."/>
            <person name="Miller A.N."/>
            <person name="Grigoriev I.V."/>
            <person name="Debuchy R."/>
            <person name="Gladieux P."/>
            <person name="Thoren M.H."/>
            <person name="Johannesson H."/>
        </authorList>
    </citation>
    <scope>NUCLEOTIDE SEQUENCE</scope>
    <source>
        <strain evidence="2">SMH4607-1</strain>
    </source>
</reference>
<dbReference type="PANTHER" id="PTHR30383:SF31">
    <property type="entry name" value="SGNH HYDROLASE-TYPE ESTERASE DOMAIN-CONTAINING PROTEIN-RELATED"/>
    <property type="match status" value="1"/>
</dbReference>
<name>A0AA40B1S8_9PEZI</name>
<feature type="domain" description="SGNH hydrolase-type esterase" evidence="1">
    <location>
        <begin position="3"/>
        <end position="182"/>
    </location>
</feature>
<dbReference type="GO" id="GO:0004622">
    <property type="term" value="F:phosphatidylcholine lysophospholipase activity"/>
    <property type="evidence" value="ECO:0007669"/>
    <property type="project" value="TreeGrafter"/>
</dbReference>
<gene>
    <name evidence="2" type="ORF">B0H67DRAFT_482024</name>
</gene>
<dbReference type="EMBL" id="JAUKUA010000002">
    <property type="protein sequence ID" value="KAK0726061.1"/>
    <property type="molecule type" value="Genomic_DNA"/>
</dbReference>
<dbReference type="AlphaFoldDB" id="A0AA40B1S8"/>
<accession>A0AA40B1S8</accession>
<dbReference type="CDD" id="cd01833">
    <property type="entry name" value="XynB_like"/>
    <property type="match status" value="1"/>
</dbReference>
<dbReference type="InterPro" id="IPR013830">
    <property type="entry name" value="SGNH_hydro"/>
</dbReference>
<dbReference type="InterPro" id="IPR036514">
    <property type="entry name" value="SGNH_hydro_sf"/>
</dbReference>
<sequence length="206" mass="22588">MPLGGSITHGVGSSNQNGYREVLLQLLHRHGFYVRLVGSRKAGTMSNDEHEGWRAFRVDQITTKAKASAKKLQPHVFTVNAGSNDCLQGYKIEEASNRVGDLLESLWLACPGSTVVLASLLVNKDERVDATIRAFNQQLETLARIKRVEGRKIVFVDMRGGDGPLVEDLVEDGTHPNDAGYAKMAKIWLRGIQAASNSGFLSATRR</sequence>
<comment type="caution">
    <text evidence="2">The sequence shown here is derived from an EMBL/GenBank/DDBJ whole genome shotgun (WGS) entry which is preliminary data.</text>
</comment>
<evidence type="ECO:0000259" key="1">
    <source>
        <dbReference type="Pfam" id="PF13472"/>
    </source>
</evidence>
<proteinExistence type="predicted"/>
<dbReference type="InterPro" id="IPR051532">
    <property type="entry name" value="Ester_Hydrolysis_Enzymes"/>
</dbReference>
<dbReference type="Gene3D" id="3.40.50.1110">
    <property type="entry name" value="SGNH hydrolase"/>
    <property type="match status" value="1"/>
</dbReference>
<keyword evidence="3" id="KW-1185">Reference proteome</keyword>
<dbReference type="Proteomes" id="UP001172102">
    <property type="component" value="Unassembled WGS sequence"/>
</dbReference>